<dbReference type="EMBL" id="BTGB01000001">
    <property type="protein sequence ID" value="GMM43854.1"/>
    <property type="molecule type" value="Genomic_DNA"/>
</dbReference>
<accession>A0AAV5QXF0</accession>
<keyword evidence="3" id="KW-1185">Reference proteome</keyword>
<dbReference type="InterPro" id="IPR036786">
    <property type="entry name" value="Ribosome_mat_SBDS_N_sf"/>
</dbReference>
<dbReference type="Pfam" id="PF01172">
    <property type="entry name" value="SBDS_N"/>
    <property type="match status" value="1"/>
</dbReference>
<protein>
    <submittedName>
        <fullName evidence="2">Rtc3 protein</fullName>
    </submittedName>
</protein>
<gene>
    <name evidence="2" type="ORF">DAPK24_004290</name>
</gene>
<reference evidence="2 3" key="1">
    <citation type="journal article" date="2023" name="Elife">
        <title>Identification of key yeast species and microbe-microbe interactions impacting larval growth of Drosophila in the wild.</title>
        <authorList>
            <person name="Mure A."/>
            <person name="Sugiura Y."/>
            <person name="Maeda R."/>
            <person name="Honda K."/>
            <person name="Sakurai N."/>
            <person name="Takahashi Y."/>
            <person name="Watada M."/>
            <person name="Katoh T."/>
            <person name="Gotoh A."/>
            <person name="Gotoh Y."/>
            <person name="Taniguchi I."/>
            <person name="Nakamura K."/>
            <person name="Hayashi T."/>
            <person name="Katayama T."/>
            <person name="Uemura T."/>
            <person name="Hattori Y."/>
        </authorList>
    </citation>
    <scope>NUCLEOTIDE SEQUENCE [LARGE SCALE GENOMIC DNA]</scope>
    <source>
        <strain evidence="2 3">PK-24</strain>
    </source>
</reference>
<dbReference type="SUPFAM" id="SSF89895">
    <property type="entry name" value="FYSH domain"/>
    <property type="match status" value="1"/>
</dbReference>
<evidence type="ECO:0000259" key="1">
    <source>
        <dbReference type="Pfam" id="PF01172"/>
    </source>
</evidence>
<proteinExistence type="predicted"/>
<evidence type="ECO:0000313" key="2">
    <source>
        <dbReference type="EMBL" id="GMM43854.1"/>
    </source>
</evidence>
<name>A0AAV5QXF0_PICKL</name>
<dbReference type="AlphaFoldDB" id="A0AAV5QXF0"/>
<dbReference type="InterPro" id="IPR019783">
    <property type="entry name" value="SDO1/SBDS_N"/>
</dbReference>
<sequence length="101" mass="11375">MSSQTRVFYKGNKEDFLVFIDDVDEYEKYVHGVSSIPLSAVLANFDVYRSITGNGSSGQLDIASKQTLNEEFGDFNSVEDEIIPKILKNGQLQNLRKNSIH</sequence>
<evidence type="ECO:0000313" key="3">
    <source>
        <dbReference type="Proteomes" id="UP001378960"/>
    </source>
</evidence>
<organism evidence="2 3">
    <name type="scientific">Pichia kluyveri</name>
    <name type="common">Yeast</name>
    <dbReference type="NCBI Taxonomy" id="36015"/>
    <lineage>
        <taxon>Eukaryota</taxon>
        <taxon>Fungi</taxon>
        <taxon>Dikarya</taxon>
        <taxon>Ascomycota</taxon>
        <taxon>Saccharomycotina</taxon>
        <taxon>Pichiomycetes</taxon>
        <taxon>Pichiales</taxon>
        <taxon>Pichiaceae</taxon>
        <taxon>Pichia</taxon>
    </lineage>
</organism>
<dbReference type="Gene3D" id="3.30.1250.10">
    <property type="entry name" value="Ribosome maturation protein SBDS, N-terminal domain"/>
    <property type="match status" value="1"/>
</dbReference>
<feature type="domain" description="Ribosome maturation protein SDO1/SBDS N-terminal" evidence="1">
    <location>
        <begin position="4"/>
        <end position="96"/>
    </location>
</feature>
<dbReference type="Proteomes" id="UP001378960">
    <property type="component" value="Unassembled WGS sequence"/>
</dbReference>
<comment type="caution">
    <text evidence="2">The sequence shown here is derived from an EMBL/GenBank/DDBJ whole genome shotgun (WGS) entry which is preliminary data.</text>
</comment>